<dbReference type="PATRIC" id="fig|304371.9.peg.1759"/>
<dbReference type="GeneID" id="8681625"/>
<dbReference type="OrthoDB" id="135517at2157"/>
<evidence type="ECO:0000259" key="1">
    <source>
        <dbReference type="PROSITE" id="PS50206"/>
    </source>
</evidence>
<reference evidence="2 3" key="2">
    <citation type="journal article" date="2008" name="Int. J. Syst. Evol. Microbiol.">
        <title>Methanocella paludicola gen. nov., sp. nov., a methane-producing archaeon, the first isolate of the lineage 'Rice Cluster I', and proposal of the new archaeal order Methanocellales ord. nov.</title>
        <authorList>
            <person name="Sakai S."/>
            <person name="Imachi H."/>
            <person name="Hanada S."/>
            <person name="Ohashi A."/>
            <person name="Harada H."/>
            <person name="Kamagata Y."/>
        </authorList>
    </citation>
    <scope>NUCLEOTIDE SEQUENCE [LARGE SCALE GENOMIC DNA]</scope>
    <source>
        <strain evidence="3">DSM 17711 / JCM 13418 / NBRC 101707 / SANAE</strain>
    </source>
</reference>
<dbReference type="STRING" id="304371.MCP_1723"/>
<dbReference type="InterPro" id="IPR001763">
    <property type="entry name" value="Rhodanese-like_dom"/>
</dbReference>
<dbReference type="SMART" id="SM00450">
    <property type="entry name" value="RHOD"/>
    <property type="match status" value="1"/>
</dbReference>
<reference evidence="2 3" key="1">
    <citation type="journal article" date="2007" name="Appl. Environ. Microbiol.">
        <title>Isolation of key methanogens for global methane emission from rice paddy fields: a novel isolate affiliated with the clone cluster rice cluster I.</title>
        <authorList>
            <person name="Sakai S."/>
            <person name="Imachi H."/>
            <person name="Sekiguchi Y."/>
            <person name="Ohashi A."/>
            <person name="Harada H."/>
            <person name="Kamagata Y."/>
        </authorList>
    </citation>
    <scope>NUCLEOTIDE SEQUENCE [LARGE SCALE GENOMIC DNA]</scope>
    <source>
        <strain evidence="3">DSM 17711 / JCM 13418 / NBRC 101707 / SANAE</strain>
    </source>
</reference>
<dbReference type="InParanoid" id="D1YZC3"/>
<dbReference type="RefSeq" id="WP_012900474.1">
    <property type="nucleotide sequence ID" value="NC_013665.1"/>
</dbReference>
<dbReference type="PANTHER" id="PTHR43031:SF1">
    <property type="entry name" value="PYRIDINE NUCLEOTIDE-DISULPHIDE OXIDOREDUCTASE"/>
    <property type="match status" value="1"/>
</dbReference>
<dbReference type="CDD" id="cd00158">
    <property type="entry name" value="RHOD"/>
    <property type="match status" value="1"/>
</dbReference>
<dbReference type="Pfam" id="PF00581">
    <property type="entry name" value="Rhodanese"/>
    <property type="match status" value="1"/>
</dbReference>
<organism evidence="2 3">
    <name type="scientific">Methanocella paludicola (strain DSM 17711 / JCM 13418 / NBRC 101707 / SANAE)</name>
    <dbReference type="NCBI Taxonomy" id="304371"/>
    <lineage>
        <taxon>Archaea</taxon>
        <taxon>Methanobacteriati</taxon>
        <taxon>Methanobacteriota</taxon>
        <taxon>Stenosarchaea group</taxon>
        <taxon>Methanomicrobia</taxon>
        <taxon>Methanocellales</taxon>
        <taxon>Methanocellaceae</taxon>
        <taxon>Methanocella</taxon>
    </lineage>
</organism>
<keyword evidence="3" id="KW-1185">Reference proteome</keyword>
<dbReference type="KEGG" id="mpd:MCP_1723"/>
<dbReference type="Proteomes" id="UP000001882">
    <property type="component" value="Chromosome"/>
</dbReference>
<dbReference type="InterPro" id="IPR036873">
    <property type="entry name" value="Rhodanese-like_dom_sf"/>
</dbReference>
<dbReference type="eggNOG" id="arCOG02021">
    <property type="taxonomic scope" value="Archaea"/>
</dbReference>
<evidence type="ECO:0000313" key="3">
    <source>
        <dbReference type="Proteomes" id="UP000001882"/>
    </source>
</evidence>
<dbReference type="PANTHER" id="PTHR43031">
    <property type="entry name" value="FAD-DEPENDENT OXIDOREDUCTASE"/>
    <property type="match status" value="1"/>
</dbReference>
<name>D1YZC3_METPS</name>
<dbReference type="PROSITE" id="PS50206">
    <property type="entry name" value="RHODANESE_3"/>
    <property type="match status" value="1"/>
</dbReference>
<dbReference type="EMBL" id="AP011532">
    <property type="protein sequence ID" value="BAI61795.1"/>
    <property type="molecule type" value="Genomic_DNA"/>
</dbReference>
<gene>
    <name evidence="2" type="ordered locus">MCP_1723</name>
</gene>
<dbReference type="SUPFAM" id="SSF52821">
    <property type="entry name" value="Rhodanese/Cell cycle control phosphatase"/>
    <property type="match status" value="1"/>
</dbReference>
<accession>D1YZC3</accession>
<protein>
    <recommendedName>
        <fullName evidence="1">Rhodanese domain-containing protein</fullName>
    </recommendedName>
</protein>
<dbReference type="Gene3D" id="3.40.250.10">
    <property type="entry name" value="Rhodanese-like domain"/>
    <property type="match status" value="1"/>
</dbReference>
<dbReference type="AlphaFoldDB" id="D1YZC3"/>
<sequence>MATEQIKFISMQHLKRVMEGSEPYRLVDVRGKEDYDKEHIKGAMSLPLDDLDRAKSLFKPDELIIVYCDSFVCSASSSAAKMLAGMGFHNVRDYKGGVREWKMGGLPTESS</sequence>
<proteinExistence type="predicted"/>
<reference evidence="3" key="3">
    <citation type="journal article" date="2011" name="PLoS ONE">
        <title>Genome sequence of a mesophilic hydrogenotrophic methanogen Methanocella paludicola, the first cultivated representative of the order Methanocellales.</title>
        <authorList>
            <person name="Sakai S."/>
            <person name="Takaki Y."/>
            <person name="Shimamura S."/>
            <person name="Sekine M."/>
            <person name="Tajima T."/>
            <person name="Kosugi H."/>
            <person name="Ichikawa N."/>
            <person name="Tasumi E."/>
            <person name="Hiraki A.T."/>
            <person name="Shimizu A."/>
            <person name="Kato Y."/>
            <person name="Nishiko R."/>
            <person name="Mori K."/>
            <person name="Fujita N."/>
            <person name="Imachi H."/>
            <person name="Takai K."/>
        </authorList>
    </citation>
    <scope>NUCLEOTIDE SEQUENCE [LARGE SCALE GENOMIC DNA]</scope>
    <source>
        <strain evidence="3">DSM 17711 / JCM 13418 / NBRC 101707 / SANAE</strain>
    </source>
</reference>
<feature type="domain" description="Rhodanese" evidence="1">
    <location>
        <begin position="20"/>
        <end position="110"/>
    </location>
</feature>
<evidence type="ECO:0000313" key="2">
    <source>
        <dbReference type="EMBL" id="BAI61795.1"/>
    </source>
</evidence>
<dbReference type="InterPro" id="IPR050229">
    <property type="entry name" value="GlpE_sulfurtransferase"/>
</dbReference>